<organism evidence="1 2">
    <name type="scientific">Coprobacter tertius</name>
    <dbReference type="NCBI Taxonomy" id="2944915"/>
    <lineage>
        <taxon>Bacteria</taxon>
        <taxon>Pseudomonadati</taxon>
        <taxon>Bacteroidota</taxon>
        <taxon>Bacteroidia</taxon>
        <taxon>Bacteroidales</taxon>
        <taxon>Barnesiellaceae</taxon>
        <taxon>Coprobacter</taxon>
    </lineage>
</organism>
<reference evidence="1 2" key="1">
    <citation type="submission" date="2022-07" db="EMBL/GenBank/DDBJ databases">
        <title>Fecal culturing of patients with breast cancer.</title>
        <authorList>
            <person name="Teng N.M.Y."/>
            <person name="Kiu R."/>
            <person name="Evans R."/>
            <person name="Baker D.J."/>
            <person name="Zenner C."/>
            <person name="Robinson S.D."/>
            <person name="Hall L.J."/>
        </authorList>
    </citation>
    <scope>NUCLEOTIDE SEQUENCE [LARGE SCALE GENOMIC DNA]</scope>
    <source>
        <strain evidence="1 2">LH1063</strain>
    </source>
</reference>
<dbReference type="Proteomes" id="UP001205603">
    <property type="component" value="Unassembled WGS sequence"/>
</dbReference>
<keyword evidence="2" id="KW-1185">Reference proteome</keyword>
<protein>
    <recommendedName>
        <fullName evidence="3">Major tail protein</fullName>
    </recommendedName>
</protein>
<dbReference type="RefSeq" id="WP_255026116.1">
    <property type="nucleotide sequence ID" value="NZ_JANDHW010000003.1"/>
</dbReference>
<dbReference type="EMBL" id="JANDHW010000003">
    <property type="protein sequence ID" value="MCP9611380.1"/>
    <property type="molecule type" value="Genomic_DNA"/>
</dbReference>
<evidence type="ECO:0008006" key="3">
    <source>
        <dbReference type="Google" id="ProtNLM"/>
    </source>
</evidence>
<sequence length="315" mass="34275">MNKVYTTMTGDNAVLTTTTDAQQVAVIANIGEDETLTGIFKNVNSLATLKAAVTGLDHLNKQKDAKVYMAGMSTDNIVFDADNNGAVTVKMSYVSARIDLVSVSWPNTAELGEYGTNFTITGVYLMKAQTNTHFFPIGDGTTPPVKYIEDASRLFGGFKPWGVAPWNNPNEFPEYTQDVYFGLSSIPTPTDIAGGGSLTGKELKNQAHWYVFDNNLINDNGTALVIEVSWNKVLAPPAEPVTRYFVVYFDGVDKEPIVAGKNYQVSLRINQSFLPFSEGGDPGTDTPTVPTVDANVTVTVETTAWDVKTINKTWN</sequence>
<accession>A0ABT1MFG8</accession>
<name>A0ABT1MFG8_9BACT</name>
<dbReference type="Gene3D" id="2.60.40.2580">
    <property type="match status" value="1"/>
</dbReference>
<evidence type="ECO:0000313" key="2">
    <source>
        <dbReference type="Proteomes" id="UP001205603"/>
    </source>
</evidence>
<dbReference type="Gene3D" id="2.60.40.3690">
    <property type="match status" value="1"/>
</dbReference>
<proteinExistence type="predicted"/>
<comment type="caution">
    <text evidence="1">The sequence shown here is derived from an EMBL/GenBank/DDBJ whole genome shotgun (WGS) entry which is preliminary data.</text>
</comment>
<evidence type="ECO:0000313" key="1">
    <source>
        <dbReference type="EMBL" id="MCP9611380.1"/>
    </source>
</evidence>
<gene>
    <name evidence="1" type="ORF">NMU02_04665</name>
</gene>